<keyword evidence="11" id="KW-0968">Cytoplasmic vesicle</keyword>
<dbReference type="FunFam" id="2.30.30.40:FF:000116">
    <property type="entry name" value="Sorting nexin"/>
    <property type="match status" value="1"/>
</dbReference>
<dbReference type="Gene3D" id="2.30.30.40">
    <property type="entry name" value="SH3 Domains"/>
    <property type="match status" value="1"/>
</dbReference>
<evidence type="ECO:0000259" key="14">
    <source>
        <dbReference type="PROSITE" id="PS50002"/>
    </source>
</evidence>
<keyword evidence="6" id="KW-0132">Cell division</keyword>
<evidence type="ECO:0000256" key="8">
    <source>
        <dbReference type="ARBA" id="ARBA00022927"/>
    </source>
</evidence>
<dbReference type="PANTHER" id="PTHR45827">
    <property type="entry name" value="SORTING NEXIN"/>
    <property type="match status" value="1"/>
</dbReference>
<dbReference type="GO" id="GO:0035091">
    <property type="term" value="F:phosphatidylinositol binding"/>
    <property type="evidence" value="ECO:0007669"/>
    <property type="project" value="InterPro"/>
</dbReference>
<feature type="domain" description="PX" evidence="15">
    <location>
        <begin position="250"/>
        <end position="360"/>
    </location>
</feature>
<dbReference type="GO" id="GO:0015031">
    <property type="term" value="P:protein transport"/>
    <property type="evidence" value="ECO:0007669"/>
    <property type="project" value="UniProtKB-KW"/>
</dbReference>
<dbReference type="SMART" id="SM00326">
    <property type="entry name" value="SH3"/>
    <property type="match status" value="1"/>
</dbReference>
<dbReference type="Gene3D" id="1.20.1270.60">
    <property type="entry name" value="Arfaptin homology (AH) domain/BAR domain"/>
    <property type="match status" value="1"/>
</dbReference>
<feature type="region of interest" description="Disordered" evidence="13">
    <location>
        <begin position="70"/>
        <end position="198"/>
    </location>
</feature>
<dbReference type="InterPro" id="IPR036871">
    <property type="entry name" value="PX_dom_sf"/>
</dbReference>
<evidence type="ECO:0000256" key="9">
    <source>
        <dbReference type="ARBA" id="ARBA00023136"/>
    </source>
</evidence>
<evidence type="ECO:0000256" key="3">
    <source>
        <dbReference type="ARBA" id="ARBA00022443"/>
    </source>
</evidence>
<evidence type="ECO:0000256" key="2">
    <source>
        <dbReference type="ARBA" id="ARBA00010883"/>
    </source>
</evidence>
<dbReference type="GO" id="GO:0036089">
    <property type="term" value="P:cleavage furrow formation"/>
    <property type="evidence" value="ECO:0007669"/>
    <property type="project" value="TreeGrafter"/>
</dbReference>
<feature type="domain" description="SH3" evidence="14">
    <location>
        <begin position="1"/>
        <end position="61"/>
    </location>
</feature>
<dbReference type="PROSITE" id="PS50195">
    <property type="entry name" value="PX"/>
    <property type="match status" value="1"/>
</dbReference>
<evidence type="ECO:0000256" key="1">
    <source>
        <dbReference type="ARBA" id="ARBA00004180"/>
    </source>
</evidence>
<sequence>MALRARALYDFNSENPGEVSVRENEVLTLYSEQDIDGWFEGTNSKGERGLFPASYVEILRNDVASTFNNNSCSSTSGDTHPDSRYANIPPGGLDGSYKPQNKVENSSKPSAPSFATLSAPTQPPQQQQQQQQHTYQQASQGSEDDWDDDWDDSSTVADEPGTVGGRYHDFEGNGPSTYRVSTSSMARGNAQQAKSSATVSRNLNRFSTFVKSGGEAFVLGEASGFVKDGDKICVVLGQYGPEWQENPYPFACTIDDPTKQTKFKGMKSYISYKLTPTHTQNQVNRRYKHFDWLYARLVEKFPVISVPHIPEKQATGRFEEDFISKRRKGLIWWMNHMTSHPVLARCDVFQHFLTCSSTDEKAWKQGKRKAEKDEMVGANFFLTISPPAAPLDFQEVESKIDGFKTFTKRMDDSALQLNATVNEFARKQITGFKKEYQKVGLSFRVLSQAFEMDQQAYSTGLNQAISFTGEAYEAIGEYFAEQPRKDLDPIMDLLALYQGHLANYPDIIHVQKGALTKVKESQKHVEEGKMDRAQAEGIDERCNIISCATLAEIQHFHQIRVRDFKAQMQHYLQQQIAFFQKITGKLEETLQKYDNASADSTEPCQPSGTSGHCYECWSVWQLTRSQQEKCEGAGSKEAVRKSLPKHSSVGTDLLDSKILGLAADYVSAGSIVAFDQSLGRLRQRGDPEREEDMLRVLYLAERSGIEVGGDATEKVIESMASQPTDSMGVCIASVRIPHLPPGERGYGHTGMSRVLNVTMPRGLSQTIQEVDSRKVSVGDFEHILGQRLGGALVQREIKDLKRDEAWDDVNRHPNATDVCHPIGGIKDESVVYFVGLHLHVLDVPTVNVLLGKRLDRGLFGSDVALPRFDKTPEKAMRRGYLHCEDNLRWQVVLLNRYVEYSFFGANFIFCDGGFETFAGGGNESELIVSRFTVIMDVEFLLKTVVSRRSFPFFGVVQHAKGVLLLVLINIKPYLTTNWLLLNSEHNLRLSNPKFLEVQEYLDVFGLKRCSTTFLDHKPSEISLVTTALERPVFTPLTSMFFKHPLKEPPLTRFPDTETSPTFLTSDLTDTVNCDGATAYGTFNLNMKGFDIFKLSMASTNNVEDRPSCFFYLTSQPSVKNRVLLMGPRVKKLLPPDASSTKSDHQSRPRSHNSFWVFFTTESIFLLPVENTNSGASSPECVCGCSSICHDVGRPRSHQSSEILWMLREVKQASNCPTDMSWSKMLYHYLLK</sequence>
<dbReference type="InterPro" id="IPR027267">
    <property type="entry name" value="AH/BAR_dom_sf"/>
</dbReference>
<evidence type="ECO:0000313" key="16">
    <source>
        <dbReference type="EMBL" id="KAA8592635.1"/>
    </source>
</evidence>
<evidence type="ECO:0000256" key="10">
    <source>
        <dbReference type="ARBA" id="ARBA00023306"/>
    </source>
</evidence>
<dbReference type="GO" id="GO:0030659">
    <property type="term" value="C:cytoplasmic vesicle membrane"/>
    <property type="evidence" value="ECO:0007669"/>
    <property type="project" value="UniProtKB-SubCell"/>
</dbReference>
<evidence type="ECO:0000256" key="11">
    <source>
        <dbReference type="ARBA" id="ARBA00023329"/>
    </source>
</evidence>
<keyword evidence="17" id="KW-1185">Reference proteome</keyword>
<dbReference type="GO" id="GO:0005886">
    <property type="term" value="C:plasma membrane"/>
    <property type="evidence" value="ECO:0007669"/>
    <property type="project" value="TreeGrafter"/>
</dbReference>
<dbReference type="GO" id="GO:0006897">
    <property type="term" value="P:endocytosis"/>
    <property type="evidence" value="ECO:0007669"/>
    <property type="project" value="UniProtKB-KW"/>
</dbReference>
<dbReference type="GO" id="GO:0097320">
    <property type="term" value="P:plasma membrane tubulation"/>
    <property type="evidence" value="ECO:0007669"/>
    <property type="project" value="TreeGrafter"/>
</dbReference>
<gene>
    <name evidence="16" type="ORF">FQN60_018090</name>
</gene>
<evidence type="ECO:0000256" key="13">
    <source>
        <dbReference type="SAM" id="MobiDB-lite"/>
    </source>
</evidence>
<dbReference type="Pfam" id="PF00787">
    <property type="entry name" value="PX"/>
    <property type="match status" value="1"/>
</dbReference>
<protein>
    <recommendedName>
        <fullName evidence="18">Sorting nexin</fullName>
    </recommendedName>
</protein>
<comment type="caution">
    <text evidence="16">The sequence shown here is derived from an EMBL/GenBank/DDBJ whole genome shotgun (WGS) entry which is preliminary data.</text>
</comment>
<dbReference type="PROSITE" id="PS50002">
    <property type="entry name" value="SH3"/>
    <property type="match status" value="1"/>
</dbReference>
<evidence type="ECO:0000256" key="12">
    <source>
        <dbReference type="PROSITE-ProRule" id="PRU00192"/>
    </source>
</evidence>
<keyword evidence="3 12" id="KW-0728">SH3 domain</keyword>
<dbReference type="Pfam" id="PF14604">
    <property type="entry name" value="SH3_9"/>
    <property type="match status" value="1"/>
</dbReference>
<feature type="compositionally biased region" description="Low complexity" evidence="13">
    <location>
        <begin position="115"/>
        <end position="141"/>
    </location>
</feature>
<comment type="similarity">
    <text evidence="2">Belongs to the sorting nexin family.</text>
</comment>
<evidence type="ECO:0000259" key="15">
    <source>
        <dbReference type="PROSITE" id="PS50195"/>
    </source>
</evidence>
<evidence type="ECO:0000313" key="17">
    <source>
        <dbReference type="Proteomes" id="UP000327493"/>
    </source>
</evidence>
<evidence type="ECO:0000256" key="6">
    <source>
        <dbReference type="ARBA" id="ARBA00022618"/>
    </source>
</evidence>
<feature type="compositionally biased region" description="Acidic residues" evidence="13">
    <location>
        <begin position="142"/>
        <end position="152"/>
    </location>
</feature>
<evidence type="ECO:0000256" key="4">
    <source>
        <dbReference type="ARBA" id="ARBA00022448"/>
    </source>
</evidence>
<dbReference type="SMART" id="SM00312">
    <property type="entry name" value="PX"/>
    <property type="match status" value="1"/>
</dbReference>
<dbReference type="SUPFAM" id="SSF64268">
    <property type="entry name" value="PX domain"/>
    <property type="match status" value="1"/>
</dbReference>
<keyword evidence="5" id="KW-0254">Endocytosis</keyword>
<keyword evidence="10" id="KW-0131">Cell cycle</keyword>
<comment type="subcellular location">
    <subcellularLocation>
        <location evidence="1">Cytoplasmic vesicle membrane</location>
        <topology evidence="1">Peripheral membrane protein</topology>
        <orientation evidence="1">Cytoplasmic side</orientation>
    </subcellularLocation>
</comment>
<dbReference type="Pfam" id="PF10456">
    <property type="entry name" value="BAR_3_WASP_bdg"/>
    <property type="match status" value="1"/>
</dbReference>
<keyword evidence="7" id="KW-0498">Mitosis</keyword>
<dbReference type="AlphaFoldDB" id="A0A5J5DH04"/>
<dbReference type="InterPro" id="IPR001683">
    <property type="entry name" value="PX_dom"/>
</dbReference>
<dbReference type="Proteomes" id="UP000327493">
    <property type="component" value="Chromosome 5"/>
</dbReference>
<dbReference type="FunFam" id="3.30.1520.10:FF:000004">
    <property type="entry name" value="Sorting nexin"/>
    <property type="match status" value="1"/>
</dbReference>
<feature type="compositionally biased region" description="Polar residues" evidence="13">
    <location>
        <begin position="174"/>
        <end position="198"/>
    </location>
</feature>
<reference evidence="16 17" key="1">
    <citation type="submission" date="2019-08" db="EMBL/GenBank/DDBJ databases">
        <title>A chromosome-level genome assembly, high-density linkage maps, and genome scans reveal the genomic architecture of hybrid incompatibilities underlying speciation via character displacement in darters (Percidae: Etheostominae).</title>
        <authorList>
            <person name="Moran R.L."/>
            <person name="Catchen J.M."/>
            <person name="Fuller R.C."/>
        </authorList>
    </citation>
    <scope>NUCLEOTIDE SEQUENCE [LARGE SCALE GENOMIC DNA]</scope>
    <source>
        <strain evidence="16">EspeVRDwgs_2016</strain>
        <tissue evidence="16">Muscle</tissue>
    </source>
</reference>
<dbReference type="CDD" id="cd07286">
    <property type="entry name" value="PX_SNX18"/>
    <property type="match status" value="1"/>
</dbReference>
<dbReference type="Gene3D" id="3.30.1520.10">
    <property type="entry name" value="Phox-like domain"/>
    <property type="match status" value="1"/>
</dbReference>
<organism evidence="16 17">
    <name type="scientific">Etheostoma spectabile</name>
    <name type="common">orangethroat darter</name>
    <dbReference type="NCBI Taxonomy" id="54343"/>
    <lineage>
        <taxon>Eukaryota</taxon>
        <taxon>Metazoa</taxon>
        <taxon>Chordata</taxon>
        <taxon>Craniata</taxon>
        <taxon>Vertebrata</taxon>
        <taxon>Euteleostomi</taxon>
        <taxon>Actinopterygii</taxon>
        <taxon>Neopterygii</taxon>
        <taxon>Teleostei</taxon>
        <taxon>Neoteleostei</taxon>
        <taxon>Acanthomorphata</taxon>
        <taxon>Eupercaria</taxon>
        <taxon>Perciformes</taxon>
        <taxon>Percoidei</taxon>
        <taxon>Percidae</taxon>
        <taxon>Etheostomatinae</taxon>
        <taxon>Etheostoma</taxon>
    </lineage>
</organism>
<dbReference type="InterPro" id="IPR019497">
    <property type="entry name" value="Sorting_nexin_WASP-bd-dom"/>
</dbReference>
<feature type="compositionally biased region" description="Polar residues" evidence="13">
    <location>
        <begin position="98"/>
        <end position="110"/>
    </location>
</feature>
<dbReference type="InterPro" id="IPR001452">
    <property type="entry name" value="SH3_domain"/>
</dbReference>
<dbReference type="SUPFAM" id="SSF50044">
    <property type="entry name" value="SH3-domain"/>
    <property type="match status" value="1"/>
</dbReference>
<evidence type="ECO:0000256" key="7">
    <source>
        <dbReference type="ARBA" id="ARBA00022776"/>
    </source>
</evidence>
<evidence type="ECO:0000256" key="5">
    <source>
        <dbReference type="ARBA" id="ARBA00022583"/>
    </source>
</evidence>
<dbReference type="GO" id="GO:0016197">
    <property type="term" value="P:endosomal transport"/>
    <property type="evidence" value="ECO:0007669"/>
    <property type="project" value="TreeGrafter"/>
</dbReference>
<keyword evidence="9" id="KW-0472">Membrane</keyword>
<keyword evidence="4" id="KW-0813">Transport</keyword>
<dbReference type="EMBL" id="VOFY01000005">
    <property type="protein sequence ID" value="KAA8592635.1"/>
    <property type="molecule type" value="Genomic_DNA"/>
</dbReference>
<evidence type="ECO:0008006" key="18">
    <source>
        <dbReference type="Google" id="ProtNLM"/>
    </source>
</evidence>
<dbReference type="PANTHER" id="PTHR45827:SF4">
    <property type="entry name" value="SORTING NEXIN-18"/>
    <property type="match status" value="1"/>
</dbReference>
<proteinExistence type="inferred from homology"/>
<name>A0A5J5DH04_9PERO</name>
<dbReference type="InterPro" id="IPR035703">
    <property type="entry name" value="SNX18_PX"/>
</dbReference>
<keyword evidence="8" id="KW-0653">Protein transport</keyword>
<dbReference type="FunFam" id="1.20.1270.60:FF:000033">
    <property type="entry name" value="Sorting nexin"/>
    <property type="match status" value="1"/>
</dbReference>
<dbReference type="InterPro" id="IPR036028">
    <property type="entry name" value="SH3-like_dom_sf"/>
</dbReference>
<accession>A0A5J5DH04</accession>